<organism evidence="1 2">
    <name type="scientific">Bacillus velezensis</name>
    <dbReference type="NCBI Taxonomy" id="492670"/>
    <lineage>
        <taxon>Bacteria</taxon>
        <taxon>Bacillati</taxon>
        <taxon>Bacillota</taxon>
        <taxon>Bacilli</taxon>
        <taxon>Bacillales</taxon>
        <taxon>Bacillaceae</taxon>
        <taxon>Bacillus</taxon>
        <taxon>Bacillus amyloliquefaciens group</taxon>
    </lineage>
</organism>
<evidence type="ECO:0000313" key="2">
    <source>
        <dbReference type="Proteomes" id="UP000250069"/>
    </source>
</evidence>
<sequence length="281" mass="33437">MKKNIEQDFWDKLSKREMSLQKELREEKNKNILLTQSNLESSKQLEVETNKNKLLIHFLACMNLEDVFKHFLGHIELNEERADYIKALDALKNEVSPHLYDSYGRLRDEEGYSKNDPEYYKPFRGGDYEGLKKQEAEYEALNLLRADFICEEDYSSKYVEKLRKMLDDEVWESHKGAIEYEIHGFAEEFTEEFDEESLEPFKYIVAFNYVTHKWDISTTSSEKVFCTYPKSHFVKALTHLQKRVYYPNKCKGVIVKEGASTFEYDSEEFCKMDFDQVNTKR</sequence>
<dbReference type="RefSeq" id="WP_014417692.1">
    <property type="nucleotide sequence ID" value="NZ_CP026610.1"/>
</dbReference>
<protein>
    <submittedName>
        <fullName evidence="1">Glycosyl transferase family 2</fullName>
    </submittedName>
</protein>
<gene>
    <name evidence="1" type="ORF">BVDSYZ_07970</name>
</gene>
<name>A0ABC8D7S5_BACVE</name>
<evidence type="ECO:0000313" key="1">
    <source>
        <dbReference type="EMBL" id="AWX71958.1"/>
    </source>
</evidence>
<dbReference type="AlphaFoldDB" id="A0ABC8D7S5"/>
<proteinExistence type="predicted"/>
<dbReference type="Proteomes" id="UP000250069">
    <property type="component" value="Chromosome"/>
</dbReference>
<dbReference type="GO" id="GO:0016740">
    <property type="term" value="F:transferase activity"/>
    <property type="evidence" value="ECO:0007669"/>
    <property type="project" value="UniProtKB-KW"/>
</dbReference>
<dbReference type="EMBL" id="CP030150">
    <property type="protein sequence ID" value="AWX71958.1"/>
    <property type="molecule type" value="Genomic_DNA"/>
</dbReference>
<keyword evidence="1" id="KW-0808">Transferase</keyword>
<reference evidence="1 2" key="1">
    <citation type="submission" date="2018-06" db="EMBL/GenBank/DDBJ databases">
        <title>Complete Genome Sequence of Bacillus velezensis DSYZ, a Plant Growth-Promoting Rhizobacterium with Antifungal Activity.</title>
        <authorList>
            <person name="Du B."/>
            <person name="Ding Y."/>
            <person name="Liu K."/>
            <person name="Yao L."/>
            <person name="Wang C."/>
            <person name="Li H."/>
            <person name="Liu H."/>
        </authorList>
    </citation>
    <scope>NUCLEOTIDE SEQUENCE [LARGE SCALE GENOMIC DNA]</scope>
    <source>
        <strain evidence="1 2">DSYZ</strain>
    </source>
</reference>
<accession>A0ABC8D7S5</accession>